<dbReference type="Proteomes" id="UP000018468">
    <property type="component" value="Unassembled WGS sequence"/>
</dbReference>
<dbReference type="eggNOG" id="KOG0987">
    <property type="taxonomic scope" value="Eukaryota"/>
</dbReference>
<reference evidence="3" key="1">
    <citation type="submission" date="2011-12" db="EMBL/GenBank/DDBJ databases">
        <title>The Draft Genome of Lepisosteus oculatus.</title>
        <authorList>
            <consortium name="The Broad Institute Genome Assembly &amp; Analysis Group"/>
            <consortium name="Computational R&amp;D Group"/>
            <consortium name="and Sequencing Platform"/>
            <person name="Di Palma F."/>
            <person name="Alfoldi J."/>
            <person name="Johnson J."/>
            <person name="Berlin A."/>
            <person name="Gnerre S."/>
            <person name="Jaffe D."/>
            <person name="MacCallum I."/>
            <person name="Young S."/>
            <person name="Walker B.J."/>
            <person name="Lander E.S."/>
            <person name="Lindblad-Toh K."/>
        </authorList>
    </citation>
    <scope>NUCLEOTIDE SEQUENCE [LARGE SCALE GENOMIC DNA]</scope>
</reference>
<dbReference type="PANTHER" id="PTHR45786:SF74">
    <property type="entry name" value="ATP-DEPENDENT DNA HELICASE"/>
    <property type="match status" value="1"/>
</dbReference>
<dbReference type="GeneTree" id="ENSGT00940000167909"/>
<reference evidence="2" key="2">
    <citation type="submission" date="2025-08" db="UniProtKB">
        <authorList>
            <consortium name="Ensembl"/>
        </authorList>
    </citation>
    <scope>IDENTIFICATION</scope>
</reference>
<proteinExistence type="predicted"/>
<dbReference type="STRING" id="7918.ENSLOCP00000000321"/>
<reference evidence="2" key="3">
    <citation type="submission" date="2025-09" db="UniProtKB">
        <authorList>
            <consortium name="Ensembl"/>
        </authorList>
    </citation>
    <scope>IDENTIFICATION</scope>
</reference>
<feature type="domain" description="Helitron helicase-like" evidence="1">
    <location>
        <begin position="273"/>
        <end position="387"/>
    </location>
</feature>
<dbReference type="Bgee" id="ENSLOCG00000000293">
    <property type="expression patterns" value="Expressed in intestine"/>
</dbReference>
<dbReference type="Ensembl" id="ENSLOCT00000000321.1">
    <property type="protein sequence ID" value="ENSLOCP00000000321.1"/>
    <property type="gene ID" value="ENSLOCG00000000293.1"/>
</dbReference>
<sequence length="390" mass="44814">VVCNHCSVKTWKDEPPGLCCNNGNVSLLSIEQPPEPLLSLMDGDTEKSRHFLSNIRKYNSCFQMTSFGASKELNEPGLKIQGHVYHRIGLLLPVEEELPKFVQIYFMGDEQESIDPRCHLMPGVHLEVIQSLQNMLHEHNNLVRSFKSVLQDPALGNHKVIIRADKTQAGEHKSRFNAPNTDEVATLLVDQDAEKYDIILHQRNDTHPRIPETHRSYDALQYPIIFWKGQDGYFINILSLSSGKKVTASDYCNYGEIKQFQSYFEVQRTIPPVHQYIIDMYAKTESEHLLFICQNQSTLAETYQGLRDAITSDGDINIGKRVILASTFTGGPRYMHEKTQDDYGRPDLFITFTCNHTWQEVQRELFPGQKAIHRHELITRVFQRKVVSLI</sequence>
<dbReference type="HOGENOM" id="CLU_001324_5_7_1"/>
<name>W5LW14_LEPOC</name>
<dbReference type="OMA" id="DARNDIN"/>
<accession>W5LW14</accession>
<dbReference type="InParanoid" id="W5LW14"/>
<keyword evidence="3" id="KW-1185">Reference proteome</keyword>
<evidence type="ECO:0000259" key="1">
    <source>
        <dbReference type="Pfam" id="PF14214"/>
    </source>
</evidence>
<organism evidence="2 3">
    <name type="scientific">Lepisosteus oculatus</name>
    <name type="common">Spotted gar</name>
    <dbReference type="NCBI Taxonomy" id="7918"/>
    <lineage>
        <taxon>Eukaryota</taxon>
        <taxon>Metazoa</taxon>
        <taxon>Chordata</taxon>
        <taxon>Craniata</taxon>
        <taxon>Vertebrata</taxon>
        <taxon>Euteleostomi</taxon>
        <taxon>Actinopterygii</taxon>
        <taxon>Neopterygii</taxon>
        <taxon>Holostei</taxon>
        <taxon>Semionotiformes</taxon>
        <taxon>Lepisosteidae</taxon>
        <taxon>Lepisosteus</taxon>
    </lineage>
</organism>
<dbReference type="InterPro" id="IPR025476">
    <property type="entry name" value="Helitron_helicase-like"/>
</dbReference>
<dbReference type="PANTHER" id="PTHR45786">
    <property type="entry name" value="DNA BINDING PROTEIN-LIKE"/>
    <property type="match status" value="1"/>
</dbReference>
<dbReference type="Pfam" id="PF14214">
    <property type="entry name" value="Helitron_like_N"/>
    <property type="match status" value="1"/>
</dbReference>
<evidence type="ECO:0000313" key="2">
    <source>
        <dbReference type="Ensembl" id="ENSLOCP00000000321.1"/>
    </source>
</evidence>
<protein>
    <recommendedName>
        <fullName evidence="1">Helitron helicase-like domain-containing protein</fullName>
    </recommendedName>
</protein>
<dbReference type="AlphaFoldDB" id="W5LW14"/>
<evidence type="ECO:0000313" key="3">
    <source>
        <dbReference type="Proteomes" id="UP000018468"/>
    </source>
</evidence>